<evidence type="ECO:0008006" key="4">
    <source>
        <dbReference type="Google" id="ProtNLM"/>
    </source>
</evidence>
<dbReference type="RefSeq" id="WP_343848089.1">
    <property type="nucleotide sequence ID" value="NZ_BAAAFI010000002.1"/>
</dbReference>
<proteinExistence type="predicted"/>
<reference evidence="2 3" key="1">
    <citation type="journal article" date="2019" name="Int. J. Syst. Evol. Microbiol.">
        <title>The Global Catalogue of Microorganisms (GCM) 10K type strain sequencing project: providing services to taxonomists for standard genome sequencing and annotation.</title>
        <authorList>
            <consortium name="The Broad Institute Genomics Platform"/>
            <consortium name="The Broad Institute Genome Sequencing Center for Infectious Disease"/>
            <person name="Wu L."/>
            <person name="Ma J."/>
        </authorList>
    </citation>
    <scope>NUCLEOTIDE SEQUENCE [LARGE SCALE GENOMIC DNA]</scope>
    <source>
        <strain evidence="2 3">JCM 16112</strain>
    </source>
</reference>
<dbReference type="EMBL" id="BAAAFI010000002">
    <property type="protein sequence ID" value="GAA0877391.1"/>
    <property type="molecule type" value="Genomic_DNA"/>
</dbReference>
<protein>
    <recommendedName>
        <fullName evidence="4">SPW repeat-containing protein</fullName>
    </recommendedName>
</protein>
<evidence type="ECO:0000313" key="2">
    <source>
        <dbReference type="EMBL" id="GAA0877391.1"/>
    </source>
</evidence>
<feature type="transmembrane region" description="Helical" evidence="1">
    <location>
        <begin position="33"/>
        <end position="52"/>
    </location>
</feature>
<dbReference type="Proteomes" id="UP001500469">
    <property type="component" value="Unassembled WGS sequence"/>
</dbReference>
<sequence length="80" mass="8854">MKGIAGIIGMIFIITATITHIWTVIIAFSEGGIFAGLLSLLLPFLSEIYWIFKMFGENNLYTYTAITHLIIAIPIGMFGK</sequence>
<evidence type="ECO:0000256" key="1">
    <source>
        <dbReference type="SAM" id="Phobius"/>
    </source>
</evidence>
<comment type="caution">
    <text evidence="2">The sequence shown here is derived from an EMBL/GenBank/DDBJ whole genome shotgun (WGS) entry which is preliminary data.</text>
</comment>
<keyword evidence="1" id="KW-0472">Membrane</keyword>
<name>A0ABN1MWL3_9BACT</name>
<organism evidence="2 3">
    <name type="scientific">Algoriphagus jejuensis</name>
    <dbReference type="NCBI Taxonomy" id="419934"/>
    <lineage>
        <taxon>Bacteria</taxon>
        <taxon>Pseudomonadati</taxon>
        <taxon>Bacteroidota</taxon>
        <taxon>Cytophagia</taxon>
        <taxon>Cytophagales</taxon>
        <taxon>Cyclobacteriaceae</taxon>
        <taxon>Algoriphagus</taxon>
    </lineage>
</organism>
<feature type="transmembrane region" description="Helical" evidence="1">
    <location>
        <begin position="59"/>
        <end position="79"/>
    </location>
</feature>
<keyword evidence="1" id="KW-1133">Transmembrane helix</keyword>
<keyword evidence="1" id="KW-0812">Transmembrane</keyword>
<accession>A0ABN1MWL3</accession>
<feature type="transmembrane region" description="Helical" evidence="1">
    <location>
        <begin position="7"/>
        <end position="27"/>
    </location>
</feature>
<evidence type="ECO:0000313" key="3">
    <source>
        <dbReference type="Proteomes" id="UP001500469"/>
    </source>
</evidence>
<keyword evidence="3" id="KW-1185">Reference proteome</keyword>
<gene>
    <name evidence="2" type="ORF">GCM10009119_03590</name>
</gene>